<feature type="binding site" evidence="3">
    <location>
        <position position="237"/>
    </location>
    <ligand>
        <name>glycerol</name>
        <dbReference type="ChEBI" id="CHEBI:17754"/>
    </ligand>
</feature>
<keyword evidence="3" id="KW-0862">Zinc</keyword>
<keyword evidence="2 6" id="KW-0560">Oxidoreductase</keyword>
<evidence type="ECO:0000256" key="3">
    <source>
        <dbReference type="PIRSR" id="PIRSR000112-1"/>
    </source>
</evidence>
<dbReference type="AlphaFoldDB" id="A0A377FTG1"/>
<dbReference type="PANTHER" id="PTHR43616">
    <property type="entry name" value="GLYCEROL DEHYDROGENASE"/>
    <property type="match status" value="1"/>
</dbReference>
<dbReference type="GO" id="GO:0008888">
    <property type="term" value="F:glycerol dehydrogenase (NAD+) activity"/>
    <property type="evidence" value="ECO:0007669"/>
    <property type="project" value="UniProtKB-EC"/>
</dbReference>
<protein>
    <submittedName>
        <fullName evidence="6">Glycerol dehydrogenase</fullName>
        <ecNumber evidence="6">1.1.1.6</ecNumber>
    </submittedName>
</protein>
<proteinExistence type="predicted"/>
<dbReference type="SUPFAM" id="SSF56796">
    <property type="entry name" value="Dehydroquinate synthase-like"/>
    <property type="match status" value="1"/>
</dbReference>
<dbReference type="PIRSF" id="PIRSF000112">
    <property type="entry name" value="Glycerol_dehydrogenase"/>
    <property type="match status" value="1"/>
</dbReference>
<sequence length="338" mass="36962">MIRQAVLEYDHDDDALDRLGELIGGRRVHVLRGRHGYPVVERLLPSLKAYPATSFAGECTDREADRVDLDGADVLVAIGGGKLVDTAKLVAVRNGVPLIVIPTLASNCAAFTPLSVVYREDGSYDRYDVFRVIIERVIVDARVIASSPYDYYRAGVIDTVAKFYEARYLSGDNSTVAGVDAGIALSKQCHRLLEIELTETAFRSYSEGTRYAVDHVLAIGGAVGGFGDAGTRVAVAHAVHNALSEFETTHAFLHGDKVGFGLLVQESLRRSPDVAVLRSWLEQVEAPTTLDALGLSADDIPRLVASVMRETTLQQLPEPLDSDYLKIIFENLQKTIYR</sequence>
<evidence type="ECO:0000256" key="2">
    <source>
        <dbReference type="ARBA" id="ARBA00023002"/>
    </source>
</evidence>
<feature type="binding site" evidence="3">
    <location>
        <position position="158"/>
    </location>
    <ligand>
        <name>glycerol</name>
        <dbReference type="ChEBI" id="CHEBI:17754"/>
    </ligand>
</feature>
<comment type="cofactor">
    <cofactor evidence="3">
        <name>Zn(2+)</name>
        <dbReference type="ChEBI" id="CHEBI:29105"/>
    </cofactor>
    <text evidence="3">Binds 1 zinc ion per subunit.</text>
</comment>
<dbReference type="RefSeq" id="WP_029334999.1">
    <property type="nucleotide sequence ID" value="NZ_UGGP01000001.1"/>
</dbReference>
<evidence type="ECO:0000313" key="6">
    <source>
        <dbReference type="EMBL" id="STO08109.1"/>
    </source>
</evidence>
<dbReference type="STRING" id="1397694.GCA_000702585_01975"/>
<dbReference type="PANTHER" id="PTHR43616:SF3">
    <property type="entry name" value="HYDROXYCARBOXYLATE DEHYDROGENASE A"/>
    <property type="match status" value="1"/>
</dbReference>
<dbReference type="OrthoDB" id="5198708at2"/>
<name>A0A377FTG1_9BACL</name>
<dbReference type="Gene3D" id="3.40.50.1970">
    <property type="match status" value="1"/>
</dbReference>
<dbReference type="Pfam" id="PF00465">
    <property type="entry name" value="Fe-ADH"/>
    <property type="match status" value="1"/>
</dbReference>
<dbReference type="InterPro" id="IPR001670">
    <property type="entry name" value="ADH_Fe/GldA"/>
</dbReference>
<dbReference type="Proteomes" id="UP000254060">
    <property type="component" value="Unassembled WGS sequence"/>
</dbReference>
<dbReference type="InterPro" id="IPR016205">
    <property type="entry name" value="Glycerol_DH"/>
</dbReference>
<feature type="binding site" evidence="3">
    <location>
        <position position="254"/>
    </location>
    <ligand>
        <name>glycerol</name>
        <dbReference type="ChEBI" id="CHEBI:17754"/>
    </ligand>
</feature>
<feature type="binding site" evidence="4">
    <location>
        <begin position="81"/>
        <end position="85"/>
    </location>
    <ligand>
        <name>NAD(+)</name>
        <dbReference type="ChEBI" id="CHEBI:57540"/>
    </ligand>
</feature>
<keyword evidence="4" id="KW-0520">NAD</keyword>
<accession>A0A377FTG1</accession>
<feature type="binding site" evidence="4">
    <location>
        <position position="118"/>
    </location>
    <ligand>
        <name>NAD(+)</name>
        <dbReference type="ChEBI" id="CHEBI:57540"/>
    </ligand>
</feature>
<keyword evidence="1 3" id="KW-0479">Metal-binding</keyword>
<dbReference type="Gene3D" id="1.20.1090.10">
    <property type="entry name" value="Dehydroquinate synthase-like - alpha domain"/>
    <property type="match status" value="1"/>
</dbReference>
<feature type="domain" description="Alcohol dehydrogenase iron-type/glycerol dehydrogenase GldA" evidence="5">
    <location>
        <begin position="13"/>
        <end position="140"/>
    </location>
</feature>
<evidence type="ECO:0000259" key="5">
    <source>
        <dbReference type="Pfam" id="PF00465"/>
    </source>
</evidence>
<evidence type="ECO:0000256" key="4">
    <source>
        <dbReference type="PIRSR" id="PIRSR000112-3"/>
    </source>
</evidence>
<gene>
    <name evidence="6" type="primary">gldA_1</name>
    <name evidence="6" type="ORF">NCTC13163_01477</name>
</gene>
<feature type="binding site" evidence="4">
    <location>
        <position position="114"/>
    </location>
    <ligand>
        <name>NAD(+)</name>
        <dbReference type="ChEBI" id="CHEBI:57540"/>
    </ligand>
</feature>
<organism evidence="6 7">
    <name type="scientific">Exiguobacterium aurantiacum</name>
    <dbReference type="NCBI Taxonomy" id="33987"/>
    <lineage>
        <taxon>Bacteria</taxon>
        <taxon>Bacillati</taxon>
        <taxon>Bacillota</taxon>
        <taxon>Bacilli</taxon>
        <taxon>Bacillales</taxon>
        <taxon>Bacillales Family XII. Incertae Sedis</taxon>
        <taxon>Exiguobacterium</taxon>
    </lineage>
</organism>
<reference evidence="6 7" key="1">
    <citation type="submission" date="2018-06" db="EMBL/GenBank/DDBJ databases">
        <authorList>
            <consortium name="Pathogen Informatics"/>
            <person name="Doyle S."/>
        </authorList>
    </citation>
    <scope>NUCLEOTIDE SEQUENCE [LARGE SCALE GENOMIC DNA]</scope>
    <source>
        <strain evidence="6 7">NCTC13163</strain>
    </source>
</reference>
<dbReference type="GO" id="GO:0046872">
    <property type="term" value="F:metal ion binding"/>
    <property type="evidence" value="ECO:0007669"/>
    <property type="project" value="UniProtKB-KW"/>
</dbReference>
<dbReference type="EC" id="1.1.1.6" evidence="6"/>
<evidence type="ECO:0000256" key="1">
    <source>
        <dbReference type="ARBA" id="ARBA00022723"/>
    </source>
</evidence>
<dbReference type="EMBL" id="UGGP01000001">
    <property type="protein sequence ID" value="STO08109.1"/>
    <property type="molecule type" value="Genomic_DNA"/>
</dbReference>
<feature type="binding site" evidence="4">
    <location>
        <position position="112"/>
    </location>
    <ligand>
        <name>NAD(+)</name>
        <dbReference type="ChEBI" id="CHEBI:57540"/>
    </ligand>
</feature>
<evidence type="ECO:0000313" key="7">
    <source>
        <dbReference type="Proteomes" id="UP000254060"/>
    </source>
</evidence>
<feature type="binding site" evidence="4">
    <location>
        <begin position="103"/>
        <end position="106"/>
    </location>
    <ligand>
        <name>NAD(+)</name>
        <dbReference type="ChEBI" id="CHEBI:57540"/>
    </ligand>
</feature>